<reference evidence="1 2" key="1">
    <citation type="submission" date="2015-09" db="EMBL/GenBank/DDBJ databases">
        <title>Atta colombica WGS genome.</title>
        <authorList>
            <person name="Nygaard S."/>
            <person name="Hu H."/>
            <person name="Boomsma J."/>
            <person name="Zhang G."/>
        </authorList>
    </citation>
    <scope>NUCLEOTIDE SEQUENCE [LARGE SCALE GENOMIC DNA]</scope>
    <source>
        <strain evidence="1">Treedump-2</strain>
        <tissue evidence="1">Whole body</tissue>
    </source>
</reference>
<gene>
    <name evidence="1" type="ORF">ALC53_10125</name>
</gene>
<name>A0A151I122_9HYME</name>
<evidence type="ECO:0000313" key="2">
    <source>
        <dbReference type="Proteomes" id="UP000078540"/>
    </source>
</evidence>
<protein>
    <submittedName>
        <fullName evidence="1">Uncharacterized protein</fullName>
    </submittedName>
</protein>
<proteinExistence type="predicted"/>
<dbReference type="AlphaFoldDB" id="A0A151I122"/>
<accession>A0A151I122</accession>
<keyword evidence="2" id="KW-1185">Reference proteome</keyword>
<sequence length="71" mass="7895">MKKGKSISTIDSSIYTTASQQRFSLRVGENTVNGDHSDAHHSTFSQSSKEVCRNTYNIKTTPSYHMRGIGN</sequence>
<dbReference type="Proteomes" id="UP000078540">
    <property type="component" value="Unassembled WGS sequence"/>
</dbReference>
<organism evidence="1 2">
    <name type="scientific">Atta colombica</name>
    <dbReference type="NCBI Taxonomy" id="520822"/>
    <lineage>
        <taxon>Eukaryota</taxon>
        <taxon>Metazoa</taxon>
        <taxon>Ecdysozoa</taxon>
        <taxon>Arthropoda</taxon>
        <taxon>Hexapoda</taxon>
        <taxon>Insecta</taxon>
        <taxon>Pterygota</taxon>
        <taxon>Neoptera</taxon>
        <taxon>Endopterygota</taxon>
        <taxon>Hymenoptera</taxon>
        <taxon>Apocrita</taxon>
        <taxon>Aculeata</taxon>
        <taxon>Formicoidea</taxon>
        <taxon>Formicidae</taxon>
        <taxon>Myrmicinae</taxon>
        <taxon>Atta</taxon>
    </lineage>
</organism>
<dbReference type="EMBL" id="KQ976601">
    <property type="protein sequence ID" value="KYM79437.1"/>
    <property type="molecule type" value="Genomic_DNA"/>
</dbReference>
<evidence type="ECO:0000313" key="1">
    <source>
        <dbReference type="EMBL" id="KYM79437.1"/>
    </source>
</evidence>